<dbReference type="Proteomes" id="UP000297540">
    <property type="component" value="Unassembled WGS sequence"/>
</dbReference>
<gene>
    <name evidence="1" type="ORF">E2R66_21745</name>
</gene>
<accession>A0A4Y8S7L3</accession>
<dbReference type="AlphaFoldDB" id="A0A4Y8S7L3"/>
<proteinExistence type="predicted"/>
<dbReference type="RefSeq" id="WP_133234725.1">
    <property type="nucleotide sequence ID" value="NZ_SOZE01000029.1"/>
</dbReference>
<dbReference type="InterPro" id="IPR027599">
    <property type="entry name" value="PqqD-rel_X"/>
</dbReference>
<dbReference type="NCBIfam" id="TIGR04353">
    <property type="entry name" value="PqqD_rel_X"/>
    <property type="match status" value="1"/>
</dbReference>
<protein>
    <submittedName>
        <fullName evidence="1">HPr-rel-A system PqqD family peptide chaperone</fullName>
    </submittedName>
</protein>
<evidence type="ECO:0000313" key="1">
    <source>
        <dbReference type="EMBL" id="TFF34575.1"/>
    </source>
</evidence>
<sequence>MEQQFQIRPNITCRPTNLNLIMLFDREKGVMYELNETASSLIAILRDKPSSAREISAVLAADYDEDPSVIEAQVVEFLDDFAKSGLIE</sequence>
<name>A0A4Y8S7L3_9SPHI</name>
<dbReference type="Gene3D" id="1.10.10.1150">
    <property type="entry name" value="Coenzyme PQQ synthesis protein D (PqqD)"/>
    <property type="match status" value="1"/>
</dbReference>
<comment type="caution">
    <text evidence="1">The sequence shown here is derived from an EMBL/GenBank/DDBJ whole genome shotgun (WGS) entry which is preliminary data.</text>
</comment>
<evidence type="ECO:0000313" key="2">
    <source>
        <dbReference type="Proteomes" id="UP000297540"/>
    </source>
</evidence>
<dbReference type="OrthoDB" id="4569674at2"/>
<dbReference type="InterPro" id="IPR008792">
    <property type="entry name" value="PQQD"/>
</dbReference>
<reference evidence="1 2" key="1">
    <citation type="journal article" date="2017" name="Int. J. Syst. Evol. Microbiol.">
        <title>Mucilaginibacterpsychrotolerans sp. nov., isolated from peatlands.</title>
        <authorList>
            <person name="Deng Y."/>
            <person name="Shen L."/>
            <person name="Xu B."/>
            <person name="Liu Y."/>
            <person name="Gu Z."/>
            <person name="Liu H."/>
            <person name="Zhou Y."/>
        </authorList>
    </citation>
    <scope>NUCLEOTIDE SEQUENCE [LARGE SCALE GENOMIC DNA]</scope>
    <source>
        <strain evidence="1 2">NH7-4</strain>
    </source>
</reference>
<keyword evidence="2" id="KW-1185">Reference proteome</keyword>
<dbReference type="Pfam" id="PF05402">
    <property type="entry name" value="PqqD"/>
    <property type="match status" value="1"/>
</dbReference>
<dbReference type="InterPro" id="IPR041881">
    <property type="entry name" value="PqqD_sf"/>
</dbReference>
<dbReference type="EMBL" id="SOZE01000029">
    <property type="protein sequence ID" value="TFF34575.1"/>
    <property type="molecule type" value="Genomic_DNA"/>
</dbReference>
<organism evidence="1 2">
    <name type="scientific">Mucilaginibacter psychrotolerans</name>
    <dbReference type="NCBI Taxonomy" id="1524096"/>
    <lineage>
        <taxon>Bacteria</taxon>
        <taxon>Pseudomonadati</taxon>
        <taxon>Bacteroidota</taxon>
        <taxon>Sphingobacteriia</taxon>
        <taxon>Sphingobacteriales</taxon>
        <taxon>Sphingobacteriaceae</taxon>
        <taxon>Mucilaginibacter</taxon>
    </lineage>
</organism>